<gene>
    <name evidence="1" type="ORF">Tco_1067416</name>
</gene>
<evidence type="ECO:0000313" key="1">
    <source>
        <dbReference type="EMBL" id="GJT85699.1"/>
    </source>
</evidence>
<dbReference type="PANTHER" id="PTHR45176:SF1">
    <property type="entry name" value="TRANSDUCIN FAMILY PROTEIN _ WD-40 REPEAT FAMILY PROTEIN-RELATED"/>
    <property type="match status" value="1"/>
</dbReference>
<organism evidence="1 2">
    <name type="scientific">Tanacetum coccineum</name>
    <dbReference type="NCBI Taxonomy" id="301880"/>
    <lineage>
        <taxon>Eukaryota</taxon>
        <taxon>Viridiplantae</taxon>
        <taxon>Streptophyta</taxon>
        <taxon>Embryophyta</taxon>
        <taxon>Tracheophyta</taxon>
        <taxon>Spermatophyta</taxon>
        <taxon>Magnoliopsida</taxon>
        <taxon>eudicotyledons</taxon>
        <taxon>Gunneridae</taxon>
        <taxon>Pentapetalae</taxon>
        <taxon>asterids</taxon>
        <taxon>campanulids</taxon>
        <taxon>Asterales</taxon>
        <taxon>Asteraceae</taxon>
        <taxon>Asteroideae</taxon>
        <taxon>Anthemideae</taxon>
        <taxon>Anthemidinae</taxon>
        <taxon>Tanacetum</taxon>
    </lineage>
</organism>
<dbReference type="Proteomes" id="UP001151760">
    <property type="component" value="Unassembled WGS sequence"/>
</dbReference>
<dbReference type="EMBL" id="BQNB010019475">
    <property type="protein sequence ID" value="GJT85699.1"/>
    <property type="molecule type" value="Genomic_DNA"/>
</dbReference>
<evidence type="ECO:0000313" key="2">
    <source>
        <dbReference type="Proteomes" id="UP001151760"/>
    </source>
</evidence>
<feature type="non-terminal residue" evidence="1">
    <location>
        <position position="129"/>
    </location>
</feature>
<sequence length="129" mass="14208">MDKSITGLEGMGVKIYGLKEPKIEDSKSEIAWENIVVYTQQKRIVAAGDVTGRVMIWKGFGDQTFAGDNGRLKKEDEKPGVIGDGDADSCTTRHWHFAEVKFLFFSSDGGYLYSGNPFYLFMPVAGKGG</sequence>
<keyword evidence="2" id="KW-1185">Reference proteome</keyword>
<name>A0ABQ5HDQ1_9ASTR</name>
<protein>
    <submittedName>
        <fullName evidence="1">Uncharacterized protein</fullName>
    </submittedName>
</protein>
<proteinExistence type="predicted"/>
<reference evidence="1" key="1">
    <citation type="journal article" date="2022" name="Int. J. Mol. Sci.">
        <title>Draft Genome of Tanacetum Coccineum: Genomic Comparison of Closely Related Tanacetum-Family Plants.</title>
        <authorList>
            <person name="Yamashiro T."/>
            <person name="Shiraishi A."/>
            <person name="Nakayama K."/>
            <person name="Satake H."/>
        </authorList>
    </citation>
    <scope>NUCLEOTIDE SEQUENCE</scope>
</reference>
<accession>A0ABQ5HDQ1</accession>
<comment type="caution">
    <text evidence="1">The sequence shown here is derived from an EMBL/GenBank/DDBJ whole genome shotgun (WGS) entry which is preliminary data.</text>
</comment>
<dbReference type="PANTHER" id="PTHR45176">
    <property type="entry name" value="TRANSDUCIN FAMILY PROTEIN / WD-40 REPEAT FAMILY PROTEIN-RELATED"/>
    <property type="match status" value="1"/>
</dbReference>
<reference evidence="1" key="2">
    <citation type="submission" date="2022-01" db="EMBL/GenBank/DDBJ databases">
        <authorList>
            <person name="Yamashiro T."/>
            <person name="Shiraishi A."/>
            <person name="Satake H."/>
            <person name="Nakayama K."/>
        </authorList>
    </citation>
    <scope>NUCLEOTIDE SEQUENCE</scope>
</reference>